<evidence type="ECO:0000313" key="3">
    <source>
        <dbReference type="EMBL" id="CAF4810047.1"/>
    </source>
</evidence>
<dbReference type="EMBL" id="CAJOBH010142052">
    <property type="protein sequence ID" value="CAF4810047.1"/>
    <property type="molecule type" value="Genomic_DNA"/>
</dbReference>
<evidence type="ECO:0000313" key="1">
    <source>
        <dbReference type="EMBL" id="CAF4642438.1"/>
    </source>
</evidence>
<dbReference type="Proteomes" id="UP000681967">
    <property type="component" value="Unassembled WGS sequence"/>
</dbReference>
<evidence type="ECO:0000313" key="4">
    <source>
        <dbReference type="EMBL" id="CAF4884218.1"/>
    </source>
</evidence>
<dbReference type="Proteomes" id="UP000681720">
    <property type="component" value="Unassembled WGS sequence"/>
</dbReference>
<protein>
    <submittedName>
        <fullName evidence="1">Uncharacterized protein</fullName>
    </submittedName>
</protein>
<dbReference type="AlphaFoldDB" id="A0A8S2ZNS8"/>
<dbReference type="EMBL" id="CAJOBH010137835">
    <property type="protein sequence ID" value="CAF4790360.1"/>
    <property type="molecule type" value="Genomic_DNA"/>
</dbReference>
<accession>A0A8S2ZNS8</accession>
<feature type="non-terminal residue" evidence="1">
    <location>
        <position position="1"/>
    </location>
</feature>
<dbReference type="EMBL" id="CAJOBJ010113429">
    <property type="protein sequence ID" value="CAF4642438.1"/>
    <property type="molecule type" value="Genomic_DNA"/>
</dbReference>
<proteinExistence type="predicted"/>
<evidence type="ECO:0000313" key="2">
    <source>
        <dbReference type="EMBL" id="CAF4790360.1"/>
    </source>
</evidence>
<name>A0A8S2ZNS8_9BILA</name>
<gene>
    <name evidence="2" type="ORF">BYL167_LOCUS47692</name>
    <name evidence="3" type="ORF">BYL167_LOCUS48527</name>
    <name evidence="1" type="ORF">GIL414_LOCUS40687</name>
    <name evidence="4" type="ORF">GIL414_LOCUS51000</name>
</gene>
<evidence type="ECO:0000313" key="5">
    <source>
        <dbReference type="Proteomes" id="UP000681720"/>
    </source>
</evidence>
<feature type="non-terminal residue" evidence="1">
    <location>
        <position position="34"/>
    </location>
</feature>
<reference evidence="1" key="1">
    <citation type="submission" date="2021-02" db="EMBL/GenBank/DDBJ databases">
        <authorList>
            <person name="Nowell W R."/>
        </authorList>
    </citation>
    <scope>NUCLEOTIDE SEQUENCE</scope>
</reference>
<dbReference type="EMBL" id="CAJOBJ010171345">
    <property type="protein sequence ID" value="CAF4884218.1"/>
    <property type="molecule type" value="Genomic_DNA"/>
</dbReference>
<comment type="caution">
    <text evidence="1">The sequence shown here is derived from an EMBL/GenBank/DDBJ whole genome shotgun (WGS) entry which is preliminary data.</text>
</comment>
<sequence length="34" mass="3948">MKTRIIYKEQRIADLEHWITSGHHLSAGTNDLVL</sequence>
<organism evidence="1 5">
    <name type="scientific">Rotaria magnacalcarata</name>
    <dbReference type="NCBI Taxonomy" id="392030"/>
    <lineage>
        <taxon>Eukaryota</taxon>
        <taxon>Metazoa</taxon>
        <taxon>Spiralia</taxon>
        <taxon>Gnathifera</taxon>
        <taxon>Rotifera</taxon>
        <taxon>Eurotatoria</taxon>
        <taxon>Bdelloidea</taxon>
        <taxon>Philodinida</taxon>
        <taxon>Philodinidae</taxon>
        <taxon>Rotaria</taxon>
    </lineage>
</organism>